<name>A0A0K0CV34_ANGCA</name>
<proteinExistence type="predicted"/>
<sequence>MGTIQYLMISQYTCQTIFESSIMDSTCPRTFAHITKWPQKVVVGCDYPIRVHLLRDPEQKRPPRALYIGRDSMARSIAFVEDLQEYTLYDQSYQLLYLITRNALGTLHCTVYRLLNLFPGDNDPLMFDIRYVNSFEMHFLNKVRTNWMEDPYSESVFYATANGNITSIHALPMNRVLSALQDGISGKRVFSYDSSTRSVIRDWDYCLLRDGPLADPVSCSAEREQWMLKEGMYVFNLQRNTAIHVMINIMEVKSFSSDSCKL</sequence>
<accession>A0A0K0CV34</accession>
<dbReference type="AlphaFoldDB" id="A0A0K0CV34"/>
<keyword evidence="1" id="KW-1185">Reference proteome</keyword>
<reference evidence="2" key="2">
    <citation type="submission" date="2017-02" db="UniProtKB">
        <authorList>
            <consortium name="WormBaseParasite"/>
        </authorList>
    </citation>
    <scope>IDENTIFICATION</scope>
</reference>
<dbReference type="Proteomes" id="UP000035642">
    <property type="component" value="Unassembled WGS sequence"/>
</dbReference>
<evidence type="ECO:0000313" key="1">
    <source>
        <dbReference type="Proteomes" id="UP000035642"/>
    </source>
</evidence>
<reference evidence="1" key="1">
    <citation type="submission" date="2012-09" db="EMBL/GenBank/DDBJ databases">
        <authorList>
            <person name="Martin A.A."/>
        </authorList>
    </citation>
    <scope>NUCLEOTIDE SEQUENCE</scope>
</reference>
<evidence type="ECO:0000313" key="2">
    <source>
        <dbReference type="WBParaSite" id="ACAC_0000115201-mRNA-1"/>
    </source>
</evidence>
<protein>
    <submittedName>
        <fullName evidence="2">Sema domain-containing protein</fullName>
    </submittedName>
</protein>
<organism evidence="1 2">
    <name type="scientific">Angiostrongylus cantonensis</name>
    <name type="common">Rat lungworm</name>
    <dbReference type="NCBI Taxonomy" id="6313"/>
    <lineage>
        <taxon>Eukaryota</taxon>
        <taxon>Metazoa</taxon>
        <taxon>Ecdysozoa</taxon>
        <taxon>Nematoda</taxon>
        <taxon>Chromadorea</taxon>
        <taxon>Rhabditida</taxon>
        <taxon>Rhabditina</taxon>
        <taxon>Rhabditomorpha</taxon>
        <taxon>Strongyloidea</taxon>
        <taxon>Metastrongylidae</taxon>
        <taxon>Angiostrongylus</taxon>
    </lineage>
</organism>
<dbReference type="WBParaSite" id="ACAC_0000115201-mRNA-1">
    <property type="protein sequence ID" value="ACAC_0000115201-mRNA-1"/>
    <property type="gene ID" value="ACAC_0000115201"/>
</dbReference>